<dbReference type="STRING" id="1129374.AJE_05701"/>
<dbReference type="EMBL" id="AHTH01000011">
    <property type="protein sequence ID" value="EHR41647.1"/>
    <property type="molecule type" value="Genomic_DNA"/>
</dbReference>
<dbReference type="RefSeq" id="WP_008950061.1">
    <property type="nucleotide sequence ID" value="NZ_AHTH01000011.1"/>
</dbReference>
<evidence type="ECO:0000313" key="4">
    <source>
        <dbReference type="Proteomes" id="UP000012046"/>
    </source>
</evidence>
<feature type="domain" description="SPOR" evidence="2">
    <location>
        <begin position="379"/>
        <end position="456"/>
    </location>
</feature>
<dbReference type="Gene3D" id="3.40.50.300">
    <property type="entry name" value="P-loop containing nucleotide triphosphate hydrolases"/>
    <property type="match status" value="1"/>
</dbReference>
<sequence>MKIRSLQQQLDQNSYLLPSQRDLLSRLLFQLAFNDFDRLAIVGAAGSGKSTLALVLAELFSECQEMSVNVALVQSPLSLQQLSKQLSQQWFATEQLDTESLLARCRTDNTSEYVLLLDGADTLDLSCWALLEQLPARLFCFVPQPDPRFQLNLTIPALSLVDSQQLLQQQQLDPLALAERFALSQGNLHLLLQMPLIATKTSATRDGASNTSVTRTKKVEAQRGSFPWLAAVALIAVVAIAAVSWLGHTPSTTLPPLPTSTAPDKAVTANTPQAELMPDTPEPLLSGAEMIEPEALALASVTAAEITDPGTSPIEPHSDAIAEQVAEEATTVAAETPVAAPEQAPVATKPAAVVQPQPVRATATTTAKPAGSAVTALAALAATERLVQLAVLSDEAALKRFQQQYPGLQYQLYQRQQQGRQQWVLVAGPFKNNAAASAYIAQLPAKLRDAGPFIRTARSVQQDLAAATQDNR</sequence>
<dbReference type="GO" id="GO:0042834">
    <property type="term" value="F:peptidoglycan binding"/>
    <property type="evidence" value="ECO:0007669"/>
    <property type="project" value="InterPro"/>
</dbReference>
<dbReference type="InterPro" id="IPR036680">
    <property type="entry name" value="SPOR-like_sf"/>
</dbReference>
<evidence type="ECO:0000313" key="3">
    <source>
        <dbReference type="EMBL" id="EHR41647.1"/>
    </source>
</evidence>
<keyword evidence="1" id="KW-1133">Transmembrane helix</keyword>
<accession>H3ZCR7</accession>
<organism evidence="3 4">
    <name type="scientific">Alishewanella jeotgali KCTC 22429</name>
    <dbReference type="NCBI Taxonomy" id="1129374"/>
    <lineage>
        <taxon>Bacteria</taxon>
        <taxon>Pseudomonadati</taxon>
        <taxon>Pseudomonadota</taxon>
        <taxon>Gammaproteobacteria</taxon>
        <taxon>Alteromonadales</taxon>
        <taxon>Alteromonadaceae</taxon>
        <taxon>Alishewanella</taxon>
    </lineage>
</organism>
<keyword evidence="1" id="KW-0812">Transmembrane</keyword>
<protein>
    <submittedName>
        <fullName evidence="3">Sporulation domain-containing protein</fullName>
    </submittedName>
</protein>
<dbReference type="InterPro" id="IPR007730">
    <property type="entry name" value="SPOR-like_dom"/>
</dbReference>
<dbReference type="Pfam" id="PF05036">
    <property type="entry name" value="SPOR"/>
    <property type="match status" value="1"/>
</dbReference>
<dbReference type="eggNOG" id="COG3266">
    <property type="taxonomic scope" value="Bacteria"/>
</dbReference>
<dbReference type="SUPFAM" id="SSF52540">
    <property type="entry name" value="P-loop containing nucleoside triphosphate hydrolases"/>
    <property type="match status" value="1"/>
</dbReference>
<keyword evidence="4" id="KW-1185">Reference proteome</keyword>
<dbReference type="Gene3D" id="3.30.70.1070">
    <property type="entry name" value="Sporulation related repeat"/>
    <property type="match status" value="1"/>
</dbReference>
<dbReference type="Proteomes" id="UP000012046">
    <property type="component" value="Unassembled WGS sequence"/>
</dbReference>
<dbReference type="InterPro" id="IPR027417">
    <property type="entry name" value="P-loop_NTPase"/>
</dbReference>
<evidence type="ECO:0000259" key="2">
    <source>
        <dbReference type="PROSITE" id="PS51724"/>
    </source>
</evidence>
<evidence type="ECO:0000256" key="1">
    <source>
        <dbReference type="SAM" id="Phobius"/>
    </source>
</evidence>
<gene>
    <name evidence="3" type="ORF">AJE_05701</name>
</gene>
<name>H3ZCR7_9ALTE</name>
<dbReference type="PROSITE" id="PS51724">
    <property type="entry name" value="SPOR"/>
    <property type="match status" value="1"/>
</dbReference>
<proteinExistence type="predicted"/>
<comment type="caution">
    <text evidence="3">The sequence shown here is derived from an EMBL/GenBank/DDBJ whole genome shotgun (WGS) entry which is preliminary data.</text>
</comment>
<feature type="transmembrane region" description="Helical" evidence="1">
    <location>
        <begin position="226"/>
        <end position="247"/>
    </location>
</feature>
<dbReference type="PATRIC" id="fig|1129374.4.peg.1142"/>
<dbReference type="AlphaFoldDB" id="H3ZCR7"/>
<reference evidence="3 4" key="1">
    <citation type="journal article" date="2012" name="J. Bacteriol.">
        <title>Genome Sequence of Extracellular-Protease-Producing Alishewanella jeotgali Isolated from Traditional Korean Fermented Seafood.</title>
        <authorList>
            <person name="Jung J."/>
            <person name="Chun J."/>
            <person name="Park W."/>
        </authorList>
    </citation>
    <scope>NUCLEOTIDE SEQUENCE [LARGE SCALE GENOMIC DNA]</scope>
    <source>
        <strain evidence="3 4">KCTC 22429</strain>
    </source>
</reference>
<keyword evidence="1" id="KW-0472">Membrane</keyword>